<evidence type="ECO:0000313" key="1">
    <source>
        <dbReference type="EMBL" id="GBM28287.1"/>
    </source>
</evidence>
<dbReference type="AlphaFoldDB" id="A0A4Y2EHJ2"/>
<dbReference type="EMBL" id="BGPR01000608">
    <property type="protein sequence ID" value="GBM28287.1"/>
    <property type="molecule type" value="Genomic_DNA"/>
</dbReference>
<name>A0A4Y2EHJ2_ARAVE</name>
<protein>
    <submittedName>
        <fullName evidence="1">Uncharacterized protein</fullName>
    </submittedName>
</protein>
<comment type="caution">
    <text evidence="1">The sequence shown here is derived from an EMBL/GenBank/DDBJ whole genome shotgun (WGS) entry which is preliminary data.</text>
</comment>
<organism evidence="1 2">
    <name type="scientific">Araneus ventricosus</name>
    <name type="common">Orbweaver spider</name>
    <name type="synonym">Epeira ventricosa</name>
    <dbReference type="NCBI Taxonomy" id="182803"/>
    <lineage>
        <taxon>Eukaryota</taxon>
        <taxon>Metazoa</taxon>
        <taxon>Ecdysozoa</taxon>
        <taxon>Arthropoda</taxon>
        <taxon>Chelicerata</taxon>
        <taxon>Arachnida</taxon>
        <taxon>Araneae</taxon>
        <taxon>Araneomorphae</taxon>
        <taxon>Entelegynae</taxon>
        <taxon>Araneoidea</taxon>
        <taxon>Araneidae</taxon>
        <taxon>Araneus</taxon>
    </lineage>
</organism>
<sequence>MNLIILNYTEMTTSEQLSGYSPSSVFHSTPTLDVKFHVYRDNPFPCFRKRSNLYHTNRGPCREVGNPLLFATSCPLTVSFQTNENQVIISPNIGGKAASPTNTQYPVNFLTDNEAMFKLDPGIDSNFSDSDSDI</sequence>
<gene>
    <name evidence="1" type="ORF">AVEN_233163_1</name>
</gene>
<evidence type="ECO:0000313" key="2">
    <source>
        <dbReference type="Proteomes" id="UP000499080"/>
    </source>
</evidence>
<reference evidence="1 2" key="1">
    <citation type="journal article" date="2019" name="Sci. Rep.">
        <title>Orb-weaving spider Araneus ventricosus genome elucidates the spidroin gene catalogue.</title>
        <authorList>
            <person name="Kono N."/>
            <person name="Nakamura H."/>
            <person name="Ohtoshi R."/>
            <person name="Moran D.A.P."/>
            <person name="Shinohara A."/>
            <person name="Yoshida Y."/>
            <person name="Fujiwara M."/>
            <person name="Mori M."/>
            <person name="Tomita M."/>
            <person name="Arakawa K."/>
        </authorList>
    </citation>
    <scope>NUCLEOTIDE SEQUENCE [LARGE SCALE GENOMIC DNA]</scope>
</reference>
<keyword evidence="2" id="KW-1185">Reference proteome</keyword>
<proteinExistence type="predicted"/>
<dbReference type="OrthoDB" id="6473612at2759"/>
<dbReference type="Proteomes" id="UP000499080">
    <property type="component" value="Unassembled WGS sequence"/>
</dbReference>
<accession>A0A4Y2EHJ2</accession>